<dbReference type="InterPro" id="IPR027417">
    <property type="entry name" value="P-loop_NTPase"/>
</dbReference>
<dbReference type="SUPFAM" id="SSF52540">
    <property type="entry name" value="P-loop containing nucleoside triphosphate hydrolases"/>
    <property type="match status" value="2"/>
</dbReference>
<sequence>MISVSGLTKYFGSQTLFSEVTFQLDAGKHYGLVGANGSGKTTLLNILAGEEESSGGTVSVAKRIKLGVLQQDQFIYEDEEILGVAMMGNQELWDAMVAKETLIEGANHEFDADRYSELEDIVQRHDGYSAEARASEILEGLGLPTELHRQPLSTLSGGFKLRVLLAQVLAGSPDILLLDEPTNHLDILSIRWLEKFMQEFTGPILVISHDHRFLDNVCTHILDVDYQTITLYPGNYSRFVHAKGTDRDRREKEIRKRKKDIEHHQKFVERFRAKASKARQAQSKIRMIEKKADALGELPQSSRRYPSFQFEQRRPSGRDVLTIEGVRKAFGDNEVLHGVDLTVRRGDRIAIMGPNGIGKSTLLKIVMGELDTDEGEVEWGYETHQGYFAQDHKDQFESLQNTAESWIWDICSGETIGFVRNQLGRVLFSGDEAKKKLGALSGGEASRLVFCRLAIQRPNVLLLDEPTNHLDLESIEALVAGLRTYEGTLIFVSHDRWFVSELATRIVEIKPVEILDYQGTYEEYVHYCGDDHLDADTVVLKARREKRKAKKAARKAAIEPSDSKTVSKNQLRKARAYQDAILAKIEIAEKRIDEINEIFCDPNYFGKSTPDALRTLEAEQEALKSSVEKLTADWEKAEEELGAKQAGIS</sequence>
<dbReference type="InterPro" id="IPR051309">
    <property type="entry name" value="ABCF_ATPase"/>
</dbReference>
<dbReference type="EMBL" id="UINC01000486">
    <property type="protein sequence ID" value="SUZ56187.1"/>
    <property type="molecule type" value="Genomic_DNA"/>
</dbReference>
<evidence type="ECO:0000259" key="5">
    <source>
        <dbReference type="PROSITE" id="PS50893"/>
    </source>
</evidence>
<evidence type="ECO:0000313" key="6">
    <source>
        <dbReference type="EMBL" id="SUZ56187.1"/>
    </source>
</evidence>
<keyword evidence="2" id="KW-0547">Nucleotide-binding</keyword>
<keyword evidence="3" id="KW-0067">ATP-binding</keyword>
<dbReference type="CDD" id="cd03221">
    <property type="entry name" value="ABCF_EF-3"/>
    <property type="match status" value="2"/>
</dbReference>
<protein>
    <recommendedName>
        <fullName evidence="5">ABC transporter domain-containing protein</fullName>
    </recommendedName>
</protein>
<evidence type="ECO:0000256" key="3">
    <source>
        <dbReference type="ARBA" id="ARBA00022840"/>
    </source>
</evidence>
<keyword evidence="1" id="KW-0677">Repeat</keyword>
<keyword evidence="4" id="KW-0175">Coiled coil</keyword>
<dbReference type="InterPro" id="IPR032781">
    <property type="entry name" value="ABC_tran_Xtn"/>
</dbReference>
<organism evidence="6">
    <name type="scientific">marine metagenome</name>
    <dbReference type="NCBI Taxonomy" id="408172"/>
    <lineage>
        <taxon>unclassified sequences</taxon>
        <taxon>metagenomes</taxon>
        <taxon>ecological metagenomes</taxon>
    </lineage>
</organism>
<dbReference type="FunFam" id="3.40.50.300:FF:000011">
    <property type="entry name" value="Putative ABC transporter ATP-binding component"/>
    <property type="match status" value="1"/>
</dbReference>
<dbReference type="Gene3D" id="3.40.50.300">
    <property type="entry name" value="P-loop containing nucleotide triphosphate hydrolases"/>
    <property type="match status" value="2"/>
</dbReference>
<dbReference type="PANTHER" id="PTHR42855">
    <property type="entry name" value="ABC TRANSPORTER ATP-BINDING SUBUNIT"/>
    <property type="match status" value="1"/>
</dbReference>
<dbReference type="InterPro" id="IPR017871">
    <property type="entry name" value="ABC_transporter-like_CS"/>
</dbReference>
<dbReference type="InterPro" id="IPR003593">
    <property type="entry name" value="AAA+_ATPase"/>
</dbReference>
<dbReference type="InterPro" id="IPR003439">
    <property type="entry name" value="ABC_transporter-like_ATP-bd"/>
</dbReference>
<dbReference type="FunFam" id="3.40.50.300:FF:000070">
    <property type="entry name" value="Putative ABC transporter ATP-binding component"/>
    <property type="match status" value="1"/>
</dbReference>
<dbReference type="PROSITE" id="PS50893">
    <property type="entry name" value="ABC_TRANSPORTER_2"/>
    <property type="match status" value="2"/>
</dbReference>
<proteinExistence type="predicted"/>
<gene>
    <name evidence="6" type="ORF">METZ01_LOCUS9041</name>
</gene>
<evidence type="ECO:0000256" key="4">
    <source>
        <dbReference type="SAM" id="Coils"/>
    </source>
</evidence>
<feature type="coiled-coil region" evidence="4">
    <location>
        <begin position="613"/>
        <end position="640"/>
    </location>
</feature>
<dbReference type="Pfam" id="PF12848">
    <property type="entry name" value="ABC_tran_Xtn"/>
    <property type="match status" value="1"/>
</dbReference>
<feature type="domain" description="ABC transporter" evidence="5">
    <location>
        <begin position="2"/>
        <end position="252"/>
    </location>
</feature>
<dbReference type="Pfam" id="PF00005">
    <property type="entry name" value="ABC_tran"/>
    <property type="match status" value="2"/>
</dbReference>
<dbReference type="SMART" id="SM00382">
    <property type="entry name" value="AAA"/>
    <property type="match status" value="2"/>
</dbReference>
<dbReference type="AlphaFoldDB" id="A0A381NNT7"/>
<name>A0A381NNT7_9ZZZZ</name>
<evidence type="ECO:0000256" key="2">
    <source>
        <dbReference type="ARBA" id="ARBA00022741"/>
    </source>
</evidence>
<dbReference type="GO" id="GO:0016887">
    <property type="term" value="F:ATP hydrolysis activity"/>
    <property type="evidence" value="ECO:0007669"/>
    <property type="project" value="InterPro"/>
</dbReference>
<evidence type="ECO:0000256" key="1">
    <source>
        <dbReference type="ARBA" id="ARBA00022737"/>
    </source>
</evidence>
<dbReference type="PANTHER" id="PTHR42855:SF2">
    <property type="entry name" value="DRUG RESISTANCE ABC TRANSPORTER,ATP-BINDING PROTEIN"/>
    <property type="match status" value="1"/>
</dbReference>
<feature type="domain" description="ABC transporter" evidence="5">
    <location>
        <begin position="321"/>
        <end position="537"/>
    </location>
</feature>
<reference evidence="6" key="1">
    <citation type="submission" date="2018-05" db="EMBL/GenBank/DDBJ databases">
        <authorList>
            <person name="Lanie J.A."/>
            <person name="Ng W.-L."/>
            <person name="Kazmierczak K.M."/>
            <person name="Andrzejewski T.M."/>
            <person name="Davidsen T.M."/>
            <person name="Wayne K.J."/>
            <person name="Tettelin H."/>
            <person name="Glass J.I."/>
            <person name="Rusch D."/>
            <person name="Podicherti R."/>
            <person name="Tsui H.-C.T."/>
            <person name="Winkler M.E."/>
        </authorList>
    </citation>
    <scope>NUCLEOTIDE SEQUENCE</scope>
</reference>
<dbReference type="GO" id="GO:0005524">
    <property type="term" value="F:ATP binding"/>
    <property type="evidence" value="ECO:0007669"/>
    <property type="project" value="UniProtKB-KW"/>
</dbReference>
<accession>A0A381NNT7</accession>
<dbReference type="PROSITE" id="PS00211">
    <property type="entry name" value="ABC_TRANSPORTER_1"/>
    <property type="match status" value="1"/>
</dbReference>